<dbReference type="GO" id="GO:0005524">
    <property type="term" value="F:ATP binding"/>
    <property type="evidence" value="ECO:0007669"/>
    <property type="project" value="UniProtKB-KW"/>
</dbReference>
<evidence type="ECO:0000256" key="3">
    <source>
        <dbReference type="ARBA" id="ARBA00022840"/>
    </source>
</evidence>
<protein>
    <recommendedName>
        <fullName evidence="4">Helicase ATP-binding domain-containing protein</fullName>
    </recommendedName>
</protein>
<dbReference type="GO" id="GO:1990918">
    <property type="term" value="P:double-strand break repair involved in meiotic recombination"/>
    <property type="evidence" value="ECO:0007669"/>
    <property type="project" value="TreeGrafter"/>
</dbReference>
<name>A0A8J2KY62_9HEXA</name>
<dbReference type="PANTHER" id="PTHR11472">
    <property type="entry name" value="DNA REPAIR DEAD HELICASE RAD3/XP-D SUBFAMILY MEMBER"/>
    <property type="match status" value="1"/>
</dbReference>
<accession>A0A8J2KY62</accession>
<dbReference type="Proteomes" id="UP000708208">
    <property type="component" value="Unassembled WGS sequence"/>
</dbReference>
<dbReference type="GO" id="GO:0005634">
    <property type="term" value="C:nucleus"/>
    <property type="evidence" value="ECO:0007669"/>
    <property type="project" value="TreeGrafter"/>
</dbReference>
<dbReference type="InterPro" id="IPR006554">
    <property type="entry name" value="Helicase-like_DEXD_c2"/>
</dbReference>
<sequence>MHVDGGIPAAGIVPRIYTFHGVQVKFPLEAYQSQLQMMNKILYHTIRGQNLLTESVAGTGKTLALLCSLLAYQKNHATLRGNMKENTQPQANPPLIFYATKTLAHIKHIIGQLALTQYVNTPMGILSSVKNTCNNEESDEHLCDYIPEDLAWLDHLNGQSIQAWDLEDLKKFCRENETCAYHELKSTINNAKIIFCTYNYLLHSGIRQAMNINLKGNILVFDEGHNVEDLCRDIASTPKLFFTLTKITQMTEILQRALASPQLQDGVRNHVRNLATTFQGFRDYLKNQLAAVITSGRSHVNVSFDDLVRDLTLVGLGPNHLQQLRTDVSNLNGNVLGLTLQGQFPEFRTKVQVMRYLSNALILLSTLWDGYPNEFLNSNSYVVLLCQPALDEPDEEDDDGNK</sequence>
<dbReference type="PANTHER" id="PTHR11472:SF47">
    <property type="entry name" value="FANCONI ANEMIA GROUP J PROTEIN"/>
    <property type="match status" value="1"/>
</dbReference>
<dbReference type="AlphaFoldDB" id="A0A8J2KY62"/>
<evidence type="ECO:0000313" key="6">
    <source>
        <dbReference type="Proteomes" id="UP000708208"/>
    </source>
</evidence>
<dbReference type="InterPro" id="IPR014013">
    <property type="entry name" value="Helic_SF1/SF2_ATP-bd_DinG/Rad3"/>
</dbReference>
<comment type="caution">
    <text evidence="5">The sequence shown here is derived from an EMBL/GenBank/DDBJ whole genome shotgun (WGS) entry which is preliminary data.</text>
</comment>
<dbReference type="GO" id="GO:0003677">
    <property type="term" value="F:DNA binding"/>
    <property type="evidence" value="ECO:0007669"/>
    <property type="project" value="InterPro"/>
</dbReference>
<keyword evidence="3" id="KW-0067">ATP-binding</keyword>
<evidence type="ECO:0000256" key="2">
    <source>
        <dbReference type="ARBA" id="ARBA00022801"/>
    </source>
</evidence>
<keyword evidence="2" id="KW-0378">Hydrolase</keyword>
<dbReference type="GO" id="GO:0006289">
    <property type="term" value="P:nucleotide-excision repair"/>
    <property type="evidence" value="ECO:0007669"/>
    <property type="project" value="TreeGrafter"/>
</dbReference>
<dbReference type="GO" id="GO:0016818">
    <property type="term" value="F:hydrolase activity, acting on acid anhydrides, in phosphorus-containing anhydrides"/>
    <property type="evidence" value="ECO:0007669"/>
    <property type="project" value="InterPro"/>
</dbReference>
<evidence type="ECO:0000259" key="4">
    <source>
        <dbReference type="PROSITE" id="PS51193"/>
    </source>
</evidence>
<dbReference type="EMBL" id="CAJVCH010271316">
    <property type="protein sequence ID" value="CAG7734545.1"/>
    <property type="molecule type" value="Genomic_DNA"/>
</dbReference>
<dbReference type="SMART" id="SM00488">
    <property type="entry name" value="DEXDc2"/>
    <property type="match status" value="1"/>
</dbReference>
<dbReference type="Pfam" id="PF06733">
    <property type="entry name" value="DEAD_2"/>
    <property type="match status" value="1"/>
</dbReference>
<dbReference type="InterPro" id="IPR010614">
    <property type="entry name" value="RAD3-like_helicase_DEAD"/>
</dbReference>
<gene>
    <name evidence="5" type="ORF">AFUS01_LOCUS22929</name>
</gene>
<proteinExistence type="predicted"/>
<dbReference type="OrthoDB" id="19182at2759"/>
<dbReference type="PROSITE" id="PS51193">
    <property type="entry name" value="HELICASE_ATP_BIND_2"/>
    <property type="match status" value="1"/>
</dbReference>
<evidence type="ECO:0000313" key="5">
    <source>
        <dbReference type="EMBL" id="CAG7734545.1"/>
    </source>
</evidence>
<organism evidence="5 6">
    <name type="scientific">Allacma fusca</name>
    <dbReference type="NCBI Taxonomy" id="39272"/>
    <lineage>
        <taxon>Eukaryota</taxon>
        <taxon>Metazoa</taxon>
        <taxon>Ecdysozoa</taxon>
        <taxon>Arthropoda</taxon>
        <taxon>Hexapoda</taxon>
        <taxon>Collembola</taxon>
        <taxon>Symphypleona</taxon>
        <taxon>Sminthuridae</taxon>
        <taxon>Allacma</taxon>
    </lineage>
</organism>
<evidence type="ECO:0000256" key="1">
    <source>
        <dbReference type="ARBA" id="ARBA00022741"/>
    </source>
</evidence>
<keyword evidence="6" id="KW-1185">Reference proteome</keyword>
<reference evidence="5" key="1">
    <citation type="submission" date="2021-06" db="EMBL/GenBank/DDBJ databases">
        <authorList>
            <person name="Hodson N. C."/>
            <person name="Mongue J. A."/>
            <person name="Jaron S. K."/>
        </authorList>
    </citation>
    <scope>NUCLEOTIDE SEQUENCE</scope>
</reference>
<dbReference type="GO" id="GO:0003678">
    <property type="term" value="F:DNA helicase activity"/>
    <property type="evidence" value="ECO:0007669"/>
    <property type="project" value="InterPro"/>
</dbReference>
<feature type="domain" description="Helicase ATP-binding" evidence="4">
    <location>
        <begin position="20"/>
        <end position="285"/>
    </location>
</feature>
<keyword evidence="1" id="KW-0547">Nucleotide-binding</keyword>
<dbReference type="InterPro" id="IPR045028">
    <property type="entry name" value="DinG/Rad3-like"/>
</dbReference>